<dbReference type="PANTHER" id="PTHR40056">
    <property type="entry name" value="HYPOTHETICAL CYTOSOLIC PROTEIN"/>
    <property type="match status" value="1"/>
</dbReference>
<sequence length="197" mass="22976">MDLNIKEILNSISLSKDIEISDIPNMNLYMEQLTDFIDNSLKDLKRNDSDKILTKTMINSYTKDGLLMPPENKKKYTKQHIILLILIYHLKQVLSINDIKSLMKPILNDINTDKDDLISLEDIYSIFLETKNMESSNYYNLCKDKVKFLEKKIDEFNIQNDDVDIVKLFLIVVTLIAQAESSKRLAEKIIDTYFVSK</sequence>
<evidence type="ECO:0000313" key="2">
    <source>
        <dbReference type="Proteomes" id="UP000184035"/>
    </source>
</evidence>
<dbReference type="RefSeq" id="WP_083573503.1">
    <property type="nucleotide sequence ID" value="NZ_FQVM01000019.1"/>
</dbReference>
<keyword evidence="2" id="KW-1185">Reference proteome</keyword>
<protein>
    <recommendedName>
        <fullName evidence="3">DUF1836 domain-containing protein</fullName>
    </recommendedName>
</protein>
<accession>A0A1M4XKF4</accession>
<dbReference type="Proteomes" id="UP000184035">
    <property type="component" value="Unassembled WGS sequence"/>
</dbReference>
<evidence type="ECO:0000313" key="1">
    <source>
        <dbReference type="EMBL" id="SHE93682.1"/>
    </source>
</evidence>
<evidence type="ECO:0008006" key="3">
    <source>
        <dbReference type="Google" id="ProtNLM"/>
    </source>
</evidence>
<name>A0A1M4XKF4_9CLOT</name>
<dbReference type="AlphaFoldDB" id="A0A1M4XKF4"/>
<organism evidence="1 2">
    <name type="scientific">Clostridium fallax</name>
    <dbReference type="NCBI Taxonomy" id="1533"/>
    <lineage>
        <taxon>Bacteria</taxon>
        <taxon>Bacillati</taxon>
        <taxon>Bacillota</taxon>
        <taxon>Clostridia</taxon>
        <taxon>Eubacteriales</taxon>
        <taxon>Clostridiaceae</taxon>
        <taxon>Clostridium</taxon>
    </lineage>
</organism>
<dbReference type="STRING" id="1533.SAMN05443638_1193"/>
<dbReference type="Pfam" id="PF08876">
    <property type="entry name" value="DUF1836"/>
    <property type="match status" value="1"/>
</dbReference>
<gene>
    <name evidence="1" type="ORF">SAMN05443638_1193</name>
</gene>
<dbReference type="EMBL" id="FQVM01000019">
    <property type="protein sequence ID" value="SHE93682.1"/>
    <property type="molecule type" value="Genomic_DNA"/>
</dbReference>
<proteinExistence type="predicted"/>
<dbReference type="InterPro" id="IPR014975">
    <property type="entry name" value="DUF1836"/>
</dbReference>
<dbReference type="PANTHER" id="PTHR40056:SF1">
    <property type="entry name" value="DUF1836 DOMAIN-CONTAINING PROTEIN"/>
    <property type="match status" value="1"/>
</dbReference>
<reference evidence="1 2" key="1">
    <citation type="submission" date="2016-11" db="EMBL/GenBank/DDBJ databases">
        <authorList>
            <person name="Jaros S."/>
            <person name="Januszkiewicz K."/>
            <person name="Wedrychowicz H."/>
        </authorList>
    </citation>
    <scope>NUCLEOTIDE SEQUENCE [LARGE SCALE GENOMIC DNA]</scope>
    <source>
        <strain evidence="1 2">DSM 2631</strain>
    </source>
</reference>